<comment type="caution">
    <text evidence="2">The sequence shown here is derived from an EMBL/GenBank/DDBJ whole genome shotgun (WGS) entry which is preliminary data.</text>
</comment>
<sequence length="32" mass="3743">MNIFLFIRQTIGILKVLIGGHIYGQRRKKNIT</sequence>
<protein>
    <submittedName>
        <fullName evidence="2">Uncharacterized protein</fullName>
    </submittedName>
</protein>
<dbReference type="EMBL" id="MZGT01000056">
    <property type="protein sequence ID" value="OPJ59199.1"/>
    <property type="molecule type" value="Genomic_DNA"/>
</dbReference>
<accession>A0A1V4IH04</accession>
<dbReference type="Proteomes" id="UP000191056">
    <property type="component" value="Unassembled WGS sequence"/>
</dbReference>
<proteinExistence type="predicted"/>
<dbReference type="STRING" id="225345.CLCHR_35910"/>
<feature type="transmembrane region" description="Helical" evidence="1">
    <location>
        <begin position="6"/>
        <end position="24"/>
    </location>
</feature>
<reference evidence="2 3" key="1">
    <citation type="submission" date="2017-03" db="EMBL/GenBank/DDBJ databases">
        <title>Genome sequence of Clostridium chromiireducens DSM 23318.</title>
        <authorList>
            <person name="Poehlein A."/>
            <person name="Daniel R."/>
        </authorList>
    </citation>
    <scope>NUCLEOTIDE SEQUENCE [LARGE SCALE GENOMIC DNA]</scope>
    <source>
        <strain evidence="2 3">DSM 23318</strain>
    </source>
</reference>
<keyword evidence="1" id="KW-0472">Membrane</keyword>
<organism evidence="2 3">
    <name type="scientific">Clostridium chromiireducens</name>
    <dbReference type="NCBI Taxonomy" id="225345"/>
    <lineage>
        <taxon>Bacteria</taxon>
        <taxon>Bacillati</taxon>
        <taxon>Bacillota</taxon>
        <taxon>Clostridia</taxon>
        <taxon>Eubacteriales</taxon>
        <taxon>Clostridiaceae</taxon>
        <taxon>Clostridium</taxon>
    </lineage>
</organism>
<evidence type="ECO:0000256" key="1">
    <source>
        <dbReference type="SAM" id="Phobius"/>
    </source>
</evidence>
<gene>
    <name evidence="2" type="ORF">CLCHR_35910</name>
</gene>
<evidence type="ECO:0000313" key="3">
    <source>
        <dbReference type="Proteomes" id="UP000191056"/>
    </source>
</evidence>
<keyword evidence="1" id="KW-1133">Transmembrane helix</keyword>
<name>A0A1V4IH04_9CLOT</name>
<keyword evidence="1" id="KW-0812">Transmembrane</keyword>
<dbReference type="AlphaFoldDB" id="A0A1V4IH04"/>
<evidence type="ECO:0000313" key="2">
    <source>
        <dbReference type="EMBL" id="OPJ59199.1"/>
    </source>
</evidence>
<keyword evidence="3" id="KW-1185">Reference proteome</keyword>